<dbReference type="PROSITE" id="PS01053">
    <property type="entry name" value="ARGINASE_1"/>
    <property type="match status" value="1"/>
</dbReference>
<evidence type="ECO:0000256" key="3">
    <source>
        <dbReference type="ARBA" id="ARBA00012168"/>
    </source>
</evidence>
<dbReference type="UniPathway" id="UPA00158">
    <property type="reaction ID" value="UER00270"/>
</dbReference>
<dbReference type="InterPro" id="IPR014033">
    <property type="entry name" value="Arginase"/>
</dbReference>
<evidence type="ECO:0000256" key="4">
    <source>
        <dbReference type="ARBA" id="ARBA00018123"/>
    </source>
</evidence>
<evidence type="ECO:0000256" key="2">
    <source>
        <dbReference type="ARBA" id="ARBA00005098"/>
    </source>
</evidence>
<comment type="similarity">
    <text evidence="10 11">Belongs to the arginase family.</text>
</comment>
<dbReference type="PANTHER" id="PTHR43782:SF3">
    <property type="entry name" value="ARGINASE"/>
    <property type="match status" value="1"/>
</dbReference>
<evidence type="ECO:0000256" key="1">
    <source>
        <dbReference type="ARBA" id="ARBA00001936"/>
    </source>
</evidence>
<comment type="pathway">
    <text evidence="2">Nitrogen metabolism; urea cycle; L-ornithine and urea from L-arginine: step 1/1.</text>
</comment>
<keyword evidence="5" id="KW-0056">Arginine metabolism</keyword>
<dbReference type="STRING" id="159087.Daro_2468"/>
<evidence type="ECO:0000256" key="5">
    <source>
        <dbReference type="ARBA" id="ARBA00022503"/>
    </source>
</evidence>
<dbReference type="GO" id="GO:0030145">
    <property type="term" value="F:manganese ion binding"/>
    <property type="evidence" value="ECO:0007669"/>
    <property type="project" value="TreeGrafter"/>
</dbReference>
<evidence type="ECO:0000313" key="12">
    <source>
        <dbReference type="EMBL" id="AAZ47203.1"/>
    </source>
</evidence>
<dbReference type="PRINTS" id="PR00116">
    <property type="entry name" value="ARGINASE"/>
</dbReference>
<dbReference type="InterPro" id="IPR006035">
    <property type="entry name" value="Ureohydrolase"/>
</dbReference>
<protein>
    <recommendedName>
        <fullName evidence="4">Arginase</fullName>
        <ecNumber evidence="3">3.5.3.1</ecNumber>
    </recommendedName>
</protein>
<keyword evidence="6" id="KW-0479">Metal-binding</keyword>
<dbReference type="PROSITE" id="PS51409">
    <property type="entry name" value="ARGINASE_2"/>
    <property type="match status" value="1"/>
</dbReference>
<evidence type="ECO:0000256" key="6">
    <source>
        <dbReference type="ARBA" id="ARBA00022723"/>
    </source>
</evidence>
<organism evidence="12">
    <name type="scientific">Dechloromonas aromatica (strain RCB)</name>
    <dbReference type="NCBI Taxonomy" id="159087"/>
    <lineage>
        <taxon>Bacteria</taxon>
        <taxon>Pseudomonadati</taxon>
        <taxon>Pseudomonadota</taxon>
        <taxon>Betaproteobacteria</taxon>
        <taxon>Rhodocyclales</taxon>
        <taxon>Azonexaceae</taxon>
        <taxon>Dechloromonas</taxon>
    </lineage>
</organism>
<dbReference type="InterPro" id="IPR023696">
    <property type="entry name" value="Ureohydrolase_dom_sf"/>
</dbReference>
<dbReference type="KEGG" id="dar:Daro_2468"/>
<dbReference type="AlphaFoldDB" id="Q47D78"/>
<dbReference type="HOGENOM" id="CLU_039478_6_2_4"/>
<dbReference type="EMBL" id="CP000089">
    <property type="protein sequence ID" value="AAZ47203.1"/>
    <property type="molecule type" value="Genomic_DNA"/>
</dbReference>
<dbReference type="GO" id="GO:0005829">
    <property type="term" value="C:cytosol"/>
    <property type="evidence" value="ECO:0007669"/>
    <property type="project" value="TreeGrafter"/>
</dbReference>
<reference evidence="12" key="1">
    <citation type="submission" date="2005-08" db="EMBL/GenBank/DDBJ databases">
        <title>Complete sequence of Dechloromonas aromatica RCB.</title>
        <authorList>
            <person name="Salinero K.K."/>
            <person name="Copeland A."/>
            <person name="Lucas S."/>
            <person name="Lapidus A."/>
            <person name="Barry K."/>
            <person name="Detter J.C."/>
            <person name="Glavina T."/>
            <person name="Hammon N."/>
            <person name="Israni S."/>
            <person name="Pitluck S."/>
            <person name="Di Bartolo G."/>
            <person name="Trong S."/>
            <person name="Schmutz J."/>
            <person name="Larimer F."/>
            <person name="Land M."/>
            <person name="Ivanova N."/>
            <person name="Richardson P."/>
        </authorList>
    </citation>
    <scope>NUCLEOTIDE SEQUENCE</scope>
    <source>
        <strain evidence="12">RCB</strain>
    </source>
</reference>
<dbReference type="CDD" id="cd09989">
    <property type="entry name" value="Arginase"/>
    <property type="match status" value="1"/>
</dbReference>
<proteinExistence type="inferred from homology"/>
<dbReference type="eggNOG" id="COG0010">
    <property type="taxonomic scope" value="Bacteria"/>
</dbReference>
<evidence type="ECO:0000256" key="9">
    <source>
        <dbReference type="ARBA" id="ARBA00047391"/>
    </source>
</evidence>
<keyword evidence="8" id="KW-0464">Manganese</keyword>
<dbReference type="SUPFAM" id="SSF52768">
    <property type="entry name" value="Arginase/deacetylase"/>
    <property type="match status" value="1"/>
</dbReference>
<accession>Q47D78</accession>
<keyword evidence="7 11" id="KW-0378">Hydrolase</keyword>
<evidence type="ECO:0000256" key="7">
    <source>
        <dbReference type="ARBA" id="ARBA00022801"/>
    </source>
</evidence>
<dbReference type="Pfam" id="PF00491">
    <property type="entry name" value="Arginase"/>
    <property type="match status" value="1"/>
</dbReference>
<sequence>MTYNSPAMKPLGSLKYSRIRIIGAASGLGAQDQACEDGPVAFHHSQAWHELEHHPLVDWGKTLFAPDNDGTSTTARIAELCRHLADEVALTLRADEFPVVIGGDHSIAIGTWSGLARVLGQPFGLLWIDAHLDSHTPETSYSGAVHGMPLACLLGRGDKRLLNIGLNGPQVSAAHTVILGPRSYEPEELEFLQRMGVRIIDSEEIQLRGFAACLDEAIAIVAGAPAGFGVTLDLDAIDPRSAPGVGSPEPDGLTSYDVLTAMHWIAAQAGLKALEIVEYNPDRDRHGTTAALISNMIEQILPVGAK</sequence>
<dbReference type="Gene3D" id="3.40.800.10">
    <property type="entry name" value="Ureohydrolase domain"/>
    <property type="match status" value="1"/>
</dbReference>
<dbReference type="InterPro" id="IPR020855">
    <property type="entry name" value="Ureohydrolase_Mn_BS"/>
</dbReference>
<evidence type="ECO:0000256" key="10">
    <source>
        <dbReference type="PROSITE-ProRule" id="PRU00742"/>
    </source>
</evidence>
<dbReference type="GO" id="GO:0006525">
    <property type="term" value="P:arginine metabolic process"/>
    <property type="evidence" value="ECO:0007669"/>
    <property type="project" value="UniProtKB-KW"/>
</dbReference>
<gene>
    <name evidence="12" type="ordered locus">Daro_2468</name>
</gene>
<name>Q47D78_DECAR</name>
<dbReference type="PANTHER" id="PTHR43782">
    <property type="entry name" value="ARGINASE"/>
    <property type="match status" value="1"/>
</dbReference>
<dbReference type="GO" id="GO:0000050">
    <property type="term" value="P:urea cycle"/>
    <property type="evidence" value="ECO:0007669"/>
    <property type="project" value="UniProtKB-UniPathway"/>
</dbReference>
<dbReference type="GO" id="GO:0004053">
    <property type="term" value="F:arginase activity"/>
    <property type="evidence" value="ECO:0007669"/>
    <property type="project" value="UniProtKB-EC"/>
</dbReference>
<dbReference type="EC" id="3.5.3.1" evidence="3"/>
<comment type="catalytic activity">
    <reaction evidence="9">
        <text>L-arginine + H2O = urea + L-ornithine</text>
        <dbReference type="Rhea" id="RHEA:20569"/>
        <dbReference type="ChEBI" id="CHEBI:15377"/>
        <dbReference type="ChEBI" id="CHEBI:16199"/>
        <dbReference type="ChEBI" id="CHEBI:32682"/>
        <dbReference type="ChEBI" id="CHEBI:46911"/>
        <dbReference type="EC" id="3.5.3.1"/>
    </reaction>
</comment>
<evidence type="ECO:0000256" key="8">
    <source>
        <dbReference type="ARBA" id="ARBA00023211"/>
    </source>
</evidence>
<evidence type="ECO:0000256" key="11">
    <source>
        <dbReference type="RuleBase" id="RU003684"/>
    </source>
</evidence>
<comment type="cofactor">
    <cofactor evidence="1">
        <name>Mn(2+)</name>
        <dbReference type="ChEBI" id="CHEBI:29035"/>
    </cofactor>
</comment>